<reference evidence="16" key="2">
    <citation type="submission" date="2020-09" db="EMBL/GenBank/DDBJ databases">
        <authorList>
            <person name="Sun Q."/>
            <person name="Ohkuma M."/>
        </authorList>
    </citation>
    <scope>NUCLEOTIDE SEQUENCE</scope>
    <source>
        <strain evidence="16">JCM 5016</strain>
    </source>
</reference>
<evidence type="ECO:0000256" key="7">
    <source>
        <dbReference type="ARBA" id="ARBA00022723"/>
    </source>
</evidence>
<comment type="cofactor">
    <cofactor evidence="2">
        <name>Zn(2+)</name>
        <dbReference type="ChEBI" id="CHEBI:29105"/>
    </cofactor>
</comment>
<dbReference type="InterPro" id="IPR027268">
    <property type="entry name" value="Peptidase_M4/M1_CTD_sf"/>
</dbReference>
<keyword evidence="10 16" id="KW-0482">Metalloprotease</keyword>
<evidence type="ECO:0000256" key="2">
    <source>
        <dbReference type="ARBA" id="ARBA00001947"/>
    </source>
</evidence>
<dbReference type="InterPro" id="IPR042097">
    <property type="entry name" value="Aminopeptidase_N-like_N_sf"/>
</dbReference>
<evidence type="ECO:0000256" key="11">
    <source>
        <dbReference type="ARBA" id="ARBA00029811"/>
    </source>
</evidence>
<dbReference type="InterPro" id="IPR014782">
    <property type="entry name" value="Peptidase_M1_dom"/>
</dbReference>
<evidence type="ECO:0000313" key="17">
    <source>
        <dbReference type="Proteomes" id="UP000623010"/>
    </source>
</evidence>
<keyword evidence="8" id="KW-0378">Hydrolase</keyword>
<evidence type="ECO:0000259" key="15">
    <source>
        <dbReference type="Pfam" id="PF17900"/>
    </source>
</evidence>
<evidence type="ECO:0000256" key="13">
    <source>
        <dbReference type="SAM" id="MobiDB-lite"/>
    </source>
</evidence>
<dbReference type="RefSeq" id="WP_190057866.1">
    <property type="nucleotide sequence ID" value="NZ_BMWH01000010.1"/>
</dbReference>
<dbReference type="InterPro" id="IPR001930">
    <property type="entry name" value="Peptidase_M1"/>
</dbReference>
<dbReference type="GO" id="GO:0008237">
    <property type="term" value="F:metallopeptidase activity"/>
    <property type="evidence" value="ECO:0007669"/>
    <property type="project" value="UniProtKB-KW"/>
</dbReference>
<feature type="region of interest" description="Disordered" evidence="13">
    <location>
        <begin position="508"/>
        <end position="565"/>
    </location>
</feature>
<comment type="caution">
    <text evidence="16">The sequence shown here is derived from an EMBL/GenBank/DDBJ whole genome shotgun (WGS) entry which is preliminary data.</text>
</comment>
<dbReference type="EC" id="3.4.11.2" evidence="4"/>
<dbReference type="PRINTS" id="PR00756">
    <property type="entry name" value="ALADIPTASE"/>
</dbReference>
<keyword evidence="6" id="KW-0645">Protease</keyword>
<feature type="domain" description="Aminopeptidase N-like N-terminal" evidence="15">
    <location>
        <begin position="195"/>
        <end position="255"/>
    </location>
</feature>
<evidence type="ECO:0000256" key="1">
    <source>
        <dbReference type="ARBA" id="ARBA00000098"/>
    </source>
</evidence>
<proteinExistence type="inferred from homology"/>
<dbReference type="InterPro" id="IPR045357">
    <property type="entry name" value="Aminopeptidase_N-like_N"/>
</dbReference>
<evidence type="ECO:0000256" key="6">
    <source>
        <dbReference type="ARBA" id="ARBA00022670"/>
    </source>
</evidence>
<evidence type="ECO:0000256" key="12">
    <source>
        <dbReference type="ARBA" id="ARBA00031533"/>
    </source>
</evidence>
<keyword evidence="17" id="KW-1185">Reference proteome</keyword>
<dbReference type="GO" id="GO:0006508">
    <property type="term" value="P:proteolysis"/>
    <property type="evidence" value="ECO:0007669"/>
    <property type="project" value="UniProtKB-KW"/>
</dbReference>
<dbReference type="EMBL" id="BMWH01000010">
    <property type="protein sequence ID" value="GGZ89276.1"/>
    <property type="molecule type" value="Genomic_DNA"/>
</dbReference>
<evidence type="ECO:0000256" key="4">
    <source>
        <dbReference type="ARBA" id="ARBA00012564"/>
    </source>
</evidence>
<evidence type="ECO:0000259" key="14">
    <source>
        <dbReference type="Pfam" id="PF01433"/>
    </source>
</evidence>
<dbReference type="PANTHER" id="PTHR11533">
    <property type="entry name" value="PROTEASE M1 ZINC METALLOPROTEASE"/>
    <property type="match status" value="1"/>
</dbReference>
<reference evidence="16" key="1">
    <citation type="journal article" date="2014" name="Int. J. Syst. Evol. Microbiol.">
        <title>Complete genome sequence of Corynebacterium casei LMG S-19264T (=DSM 44701T), isolated from a smear-ripened cheese.</title>
        <authorList>
            <consortium name="US DOE Joint Genome Institute (JGI-PGF)"/>
            <person name="Walter F."/>
            <person name="Albersmeier A."/>
            <person name="Kalinowski J."/>
            <person name="Ruckert C."/>
        </authorList>
    </citation>
    <scope>NUCLEOTIDE SEQUENCE</scope>
    <source>
        <strain evidence="16">JCM 5016</strain>
    </source>
</reference>
<keyword evidence="7" id="KW-0479">Metal-binding</keyword>
<evidence type="ECO:0000256" key="5">
    <source>
        <dbReference type="ARBA" id="ARBA00015611"/>
    </source>
</evidence>
<dbReference type="Pfam" id="PF01433">
    <property type="entry name" value="Peptidase_M1"/>
    <property type="match status" value="1"/>
</dbReference>
<dbReference type="GO" id="GO:0008270">
    <property type="term" value="F:zinc ion binding"/>
    <property type="evidence" value="ECO:0007669"/>
    <property type="project" value="InterPro"/>
</dbReference>
<evidence type="ECO:0000256" key="10">
    <source>
        <dbReference type="ARBA" id="ARBA00023049"/>
    </source>
</evidence>
<dbReference type="SUPFAM" id="SSF63737">
    <property type="entry name" value="Leukotriene A4 hydrolase N-terminal domain"/>
    <property type="match status" value="1"/>
</dbReference>
<evidence type="ECO:0000256" key="9">
    <source>
        <dbReference type="ARBA" id="ARBA00022833"/>
    </source>
</evidence>
<feature type="region of interest" description="Disordered" evidence="13">
    <location>
        <begin position="20"/>
        <end position="41"/>
    </location>
</feature>
<dbReference type="Proteomes" id="UP000623010">
    <property type="component" value="Unassembled WGS sequence"/>
</dbReference>
<sequence>MPLSSRHLPLGLLRFRTVASRPSRISSPPPPAHRSRSSHLTHLPRRAKAALLASAVSVCLVAAGTPPAPLGVGDRLYPQLGNPGYDVTAYDLSLTYTGRNTEPLAAVTTVDARTTEPLEHLNLDFAHGTVKSVEVDGRPAAFAGAGEDLVVTPDTPLPAGSRTRITVRHTSDPVPARGRDGGWVRTRDGLAMANQADAAHLVFPCNDHPSDKALFTVHVTAPDGYTAVANGLPAGASRTGGRTTWTYRTRHPMATELLQVAVGRSAVVHRAGPHGLPLRDVVPTADRRRLEPWLARTPGQIAWLESKVGPFPFETYGLLVADADTGFELETQTLSLFEKGLFTKPGHPGWYIESIMVHELSHQWFGDSVSPRTWSDLWLNEGHATWYEARYAEEKAHQPMEARMKAAYGASDRWRASGGPPAAPKPPVPGQKIGIFRPNVYDGAALVLYALRQEIGRVAFERVERAWVRLHRDGTAGTDDFVRLASEISGRDLGTFFQDWLYGAKTPPMPGHPDWKPAPAAAKSAPGPSVGKGKRHAVQGREQGATQGREQGAARSGSPHGRHGK</sequence>
<dbReference type="Gene3D" id="1.10.390.10">
    <property type="entry name" value="Neutral Protease Domain 2"/>
    <property type="match status" value="1"/>
</dbReference>
<comment type="similarity">
    <text evidence="3">Belongs to the peptidase M1 family.</text>
</comment>
<evidence type="ECO:0000256" key="3">
    <source>
        <dbReference type="ARBA" id="ARBA00010136"/>
    </source>
</evidence>
<accession>A0A918VDC2</accession>
<feature type="compositionally biased region" description="Low complexity" evidence="13">
    <location>
        <begin position="517"/>
        <end position="529"/>
    </location>
</feature>
<evidence type="ECO:0000313" key="16">
    <source>
        <dbReference type="EMBL" id="GGZ89276.1"/>
    </source>
</evidence>
<dbReference type="Pfam" id="PF17900">
    <property type="entry name" value="Peptidase_M1_N"/>
    <property type="match status" value="1"/>
</dbReference>
<dbReference type="GO" id="GO:0016285">
    <property type="term" value="F:alanyl aminopeptidase activity"/>
    <property type="evidence" value="ECO:0007669"/>
    <property type="project" value="UniProtKB-EC"/>
</dbReference>
<keyword evidence="9" id="KW-0862">Zinc</keyword>
<protein>
    <recommendedName>
        <fullName evidence="5">Aminopeptidase N</fullName>
        <ecNumber evidence="4">3.4.11.2</ecNumber>
    </recommendedName>
    <alternativeName>
        <fullName evidence="11">Alanine aminopeptidase</fullName>
    </alternativeName>
    <alternativeName>
        <fullName evidence="12">Lysyl aminopeptidase</fullName>
    </alternativeName>
</protein>
<name>A0A918VDC2_9ACTN</name>
<dbReference type="SUPFAM" id="SSF55486">
    <property type="entry name" value="Metalloproteases ('zincins'), catalytic domain"/>
    <property type="match status" value="1"/>
</dbReference>
<comment type="catalytic activity">
    <reaction evidence="1">
        <text>Release of an N-terminal amino acid, Xaa-|-Yaa- from a peptide, amide or arylamide. Xaa is preferably Ala, but may be most amino acids including Pro (slow action). When a terminal hydrophobic residue is followed by a prolyl residue, the two may be released as an intact Xaa-Pro dipeptide.</text>
        <dbReference type="EC" id="3.4.11.2"/>
    </reaction>
</comment>
<dbReference type="AlphaFoldDB" id="A0A918VDC2"/>
<dbReference type="CDD" id="cd09603">
    <property type="entry name" value="M1_APN_like"/>
    <property type="match status" value="1"/>
</dbReference>
<gene>
    <name evidence="16" type="ORF">GCM10010389_29450</name>
</gene>
<dbReference type="InterPro" id="IPR050344">
    <property type="entry name" value="Peptidase_M1_aminopeptidases"/>
</dbReference>
<feature type="domain" description="Peptidase M1 membrane alanine aminopeptidase" evidence="14">
    <location>
        <begin position="352"/>
        <end position="500"/>
    </location>
</feature>
<evidence type="ECO:0000256" key="8">
    <source>
        <dbReference type="ARBA" id="ARBA00022801"/>
    </source>
</evidence>
<organism evidence="16 17">
    <name type="scientific">Streptomyces echinoruber</name>
    <dbReference type="NCBI Taxonomy" id="68898"/>
    <lineage>
        <taxon>Bacteria</taxon>
        <taxon>Bacillati</taxon>
        <taxon>Actinomycetota</taxon>
        <taxon>Actinomycetes</taxon>
        <taxon>Kitasatosporales</taxon>
        <taxon>Streptomycetaceae</taxon>
        <taxon>Streptomyces</taxon>
    </lineage>
</organism>
<dbReference type="Gene3D" id="2.60.40.1730">
    <property type="entry name" value="tricorn interacting facor f3 domain"/>
    <property type="match status" value="1"/>
</dbReference>